<proteinExistence type="predicted"/>
<accession>A0ABU5TDG2</accession>
<evidence type="ECO:0008006" key="3">
    <source>
        <dbReference type="Google" id="ProtNLM"/>
    </source>
</evidence>
<dbReference type="EMBL" id="JAYGIE010000004">
    <property type="protein sequence ID" value="MEA5476309.1"/>
    <property type="molecule type" value="Genomic_DNA"/>
</dbReference>
<name>A0ABU5TDG2_9CYAN</name>
<dbReference type="Proteomes" id="UP001301388">
    <property type="component" value="Unassembled WGS sequence"/>
</dbReference>
<evidence type="ECO:0000313" key="2">
    <source>
        <dbReference type="Proteomes" id="UP001301388"/>
    </source>
</evidence>
<organism evidence="1 2">
    <name type="scientific">Pseudanabaena galeata UHCC 0370</name>
    <dbReference type="NCBI Taxonomy" id="3110310"/>
    <lineage>
        <taxon>Bacteria</taxon>
        <taxon>Bacillati</taxon>
        <taxon>Cyanobacteriota</taxon>
        <taxon>Cyanophyceae</taxon>
        <taxon>Pseudanabaenales</taxon>
        <taxon>Pseudanabaenaceae</taxon>
        <taxon>Pseudanabaena</taxon>
    </lineage>
</organism>
<protein>
    <recommendedName>
        <fullName evidence="3">C-type lectin domain-containing protein</fullName>
    </recommendedName>
</protein>
<gene>
    <name evidence="1" type="ORF">VB774_01635</name>
</gene>
<reference evidence="1 2" key="1">
    <citation type="submission" date="2023-12" db="EMBL/GenBank/DDBJ databases">
        <title>Baltic Sea Cyanobacteria.</title>
        <authorList>
            <person name="Delbaje E."/>
            <person name="Fewer D.P."/>
            <person name="Shishido T.K."/>
        </authorList>
    </citation>
    <scope>NUCLEOTIDE SEQUENCE [LARGE SCALE GENOMIC DNA]</scope>
    <source>
        <strain evidence="1 2">UHCC 0370</strain>
    </source>
</reference>
<evidence type="ECO:0000313" key="1">
    <source>
        <dbReference type="EMBL" id="MEA5476309.1"/>
    </source>
</evidence>
<dbReference type="RefSeq" id="WP_281008550.1">
    <property type="nucleotide sequence ID" value="NZ_JAYGIE010000004.1"/>
</dbReference>
<comment type="caution">
    <text evidence="1">The sequence shown here is derived from an EMBL/GenBank/DDBJ whole genome shotgun (WGS) entry which is preliminary data.</text>
</comment>
<keyword evidence="2" id="KW-1185">Reference proteome</keyword>
<sequence length="90" mass="10298">MIILSLSEIQITNFSTPWGDEQGINYLGKTFLPINIHANQQEAIAACRRDLDLGMLSIIVDEGDRVSLWWYFSESIHSESSDFEDCFIKL</sequence>